<reference evidence="5 6" key="1">
    <citation type="submission" date="2024-06" db="EMBL/GenBank/DDBJ databases">
        <authorList>
            <person name="Lee S.D."/>
        </authorList>
    </citation>
    <scope>NUCLEOTIDE SEQUENCE [LARGE SCALE GENOMIC DNA]</scope>
    <source>
        <strain evidence="5 6">N1-10</strain>
    </source>
</reference>
<feature type="region of interest" description="Disordered" evidence="3">
    <location>
        <begin position="331"/>
        <end position="378"/>
    </location>
</feature>
<dbReference type="EMBL" id="JBEUKS010000002">
    <property type="protein sequence ID" value="MFC1438402.1"/>
    <property type="molecule type" value="Genomic_DNA"/>
</dbReference>
<accession>A0ABV6XJI8</accession>
<dbReference type="Gene3D" id="3.40.50.10490">
    <property type="entry name" value="Glucose-6-phosphate isomerase like protein, domain 1"/>
    <property type="match status" value="2"/>
</dbReference>
<dbReference type="SUPFAM" id="SSF53697">
    <property type="entry name" value="SIS domain"/>
    <property type="match status" value="1"/>
</dbReference>
<name>A0ABV6XJI8_9ACTN</name>
<proteinExistence type="inferred from homology"/>
<keyword evidence="6" id="KW-1185">Reference proteome</keyword>
<feature type="compositionally biased region" description="Basic and acidic residues" evidence="3">
    <location>
        <begin position="331"/>
        <end position="371"/>
    </location>
</feature>
<dbReference type="RefSeq" id="WP_380563895.1">
    <property type="nucleotide sequence ID" value="NZ_JBEUKS010000002.1"/>
</dbReference>
<gene>
    <name evidence="5" type="ORF">ABUW04_09045</name>
</gene>
<feature type="domain" description="Bifunctional glucose-6-phosphate/mannose-6-phosphate isomerase C-terminal" evidence="4">
    <location>
        <begin position="240"/>
        <end position="334"/>
    </location>
</feature>
<evidence type="ECO:0000313" key="6">
    <source>
        <dbReference type="Proteomes" id="UP001592581"/>
    </source>
</evidence>
<dbReference type="Pfam" id="PF10432">
    <property type="entry name" value="bact-PGI_C"/>
    <property type="match status" value="1"/>
</dbReference>
<comment type="caution">
    <text evidence="5">The sequence shown here is derived from an EMBL/GenBank/DDBJ whole genome shotgun (WGS) entry which is preliminary data.</text>
</comment>
<evidence type="ECO:0000313" key="5">
    <source>
        <dbReference type="EMBL" id="MFC1438402.1"/>
    </source>
</evidence>
<organism evidence="5 6">
    <name type="scientific">Streptacidiphilus jeojiensis</name>
    <dbReference type="NCBI Taxonomy" id="3229225"/>
    <lineage>
        <taxon>Bacteria</taxon>
        <taxon>Bacillati</taxon>
        <taxon>Actinomycetota</taxon>
        <taxon>Actinomycetes</taxon>
        <taxon>Kitasatosporales</taxon>
        <taxon>Streptomycetaceae</taxon>
        <taxon>Streptacidiphilus</taxon>
    </lineage>
</organism>
<sequence length="442" mass="45873">MIEEWVLDNPDELARADDTEVLLDLASAGATVRTAVRLAGEAGLDRLNPEGRPRAVFVAGHGTAALAGELLAALGNGSCPVTVLRPSTADDPAGSAIAFTSALVWNLPGWAGPSDLLLALSGTGTEPGLVSLLEQGYARGCSNVVVAPADSPLSEAALQTRGLPLPFVPPTGAPGHRTAFREGDLPRELPSSLWGLLAPALALTDLVGVVDAGPGSVQAAADRLDEVAVRCRPGAETYGNPAKTLAVQLDGVLPLLWSDGPCTGAVALRFAAVLADLAGRPAVPASLPEALSTQYGLLAGHLAPDPDEDDFFRDRTEDGAELRLKVLLLHRSPEPEQHPDQYLDPQPDHRSDHRSDRAVDERADQQVDRGPSRPPSSRRILARARRLATDHQIAVGELVSAHSDDLEAIAELVALTDFAAAYLGLASSGAADVAAGAAPADT</sequence>
<evidence type="ECO:0000256" key="1">
    <source>
        <dbReference type="ARBA" id="ARBA00010523"/>
    </source>
</evidence>
<dbReference type="InterPro" id="IPR019490">
    <property type="entry name" value="Glu6P/Mann6P_isomerase_C"/>
</dbReference>
<dbReference type="Proteomes" id="UP001592581">
    <property type="component" value="Unassembled WGS sequence"/>
</dbReference>
<keyword evidence="2" id="KW-0413">Isomerase</keyword>
<comment type="similarity">
    <text evidence="1">Belongs to the PGI/PMI family.</text>
</comment>
<evidence type="ECO:0000259" key="4">
    <source>
        <dbReference type="Pfam" id="PF10432"/>
    </source>
</evidence>
<dbReference type="InterPro" id="IPR046348">
    <property type="entry name" value="SIS_dom_sf"/>
</dbReference>
<protein>
    <submittedName>
        <fullName evidence="5">SIS domain-containing protein</fullName>
    </submittedName>
</protein>
<evidence type="ECO:0000256" key="3">
    <source>
        <dbReference type="SAM" id="MobiDB-lite"/>
    </source>
</evidence>
<evidence type="ECO:0000256" key="2">
    <source>
        <dbReference type="ARBA" id="ARBA00023235"/>
    </source>
</evidence>